<reference evidence="2 3" key="1">
    <citation type="journal article" date="2016" name="Nat. Commun.">
        <title>Thousands of microbial genomes shed light on interconnected biogeochemical processes in an aquifer system.</title>
        <authorList>
            <person name="Anantharaman K."/>
            <person name="Brown C.T."/>
            <person name="Hug L.A."/>
            <person name="Sharon I."/>
            <person name="Castelle C.J."/>
            <person name="Probst A.J."/>
            <person name="Thomas B.C."/>
            <person name="Singh A."/>
            <person name="Wilkins M.J."/>
            <person name="Karaoz U."/>
            <person name="Brodie E.L."/>
            <person name="Williams K.H."/>
            <person name="Hubbard S.S."/>
            <person name="Banfield J.F."/>
        </authorList>
    </citation>
    <scope>NUCLEOTIDE SEQUENCE [LARGE SCALE GENOMIC DNA]</scope>
</reference>
<organism evidence="2 3">
    <name type="scientific">Candidatus Kaiserbacteria bacterium RIFCSPHIGHO2_02_FULL_49_11</name>
    <dbReference type="NCBI Taxonomy" id="1798489"/>
    <lineage>
        <taxon>Bacteria</taxon>
        <taxon>Candidatus Kaiseribacteriota</taxon>
    </lineage>
</organism>
<name>A0A1F6D0Y1_9BACT</name>
<feature type="region of interest" description="Disordered" evidence="1">
    <location>
        <begin position="1"/>
        <end position="65"/>
    </location>
</feature>
<accession>A0A1F6D0Y1</accession>
<dbReference type="AlphaFoldDB" id="A0A1F6D0Y1"/>
<feature type="compositionally biased region" description="Basic and acidic residues" evidence="1">
    <location>
        <begin position="11"/>
        <end position="32"/>
    </location>
</feature>
<comment type="caution">
    <text evidence="2">The sequence shown here is derived from an EMBL/GenBank/DDBJ whole genome shotgun (WGS) entry which is preliminary data.</text>
</comment>
<evidence type="ECO:0000256" key="1">
    <source>
        <dbReference type="SAM" id="MobiDB-lite"/>
    </source>
</evidence>
<dbReference type="EMBL" id="MFLC01000019">
    <property type="protein sequence ID" value="OGG55086.1"/>
    <property type="molecule type" value="Genomic_DNA"/>
</dbReference>
<evidence type="ECO:0000313" key="2">
    <source>
        <dbReference type="EMBL" id="OGG55086.1"/>
    </source>
</evidence>
<protein>
    <submittedName>
        <fullName evidence="2">Uncharacterized protein</fullName>
    </submittedName>
</protein>
<feature type="compositionally biased region" description="Basic and acidic residues" evidence="1">
    <location>
        <begin position="49"/>
        <end position="65"/>
    </location>
</feature>
<gene>
    <name evidence="2" type="ORF">A3D62_00770</name>
</gene>
<feature type="compositionally biased region" description="Basic residues" evidence="1">
    <location>
        <begin position="1"/>
        <end position="10"/>
    </location>
</feature>
<sequence>MGKCKRNCHKQNRDIPEEHVHLGEVEDNDEKKRKGSGNAWPEDVPAGEDPQRDDDFNSAKEVEEQ</sequence>
<dbReference type="Proteomes" id="UP000177659">
    <property type="component" value="Unassembled WGS sequence"/>
</dbReference>
<proteinExistence type="predicted"/>
<evidence type="ECO:0000313" key="3">
    <source>
        <dbReference type="Proteomes" id="UP000177659"/>
    </source>
</evidence>